<dbReference type="PANTHER" id="PTHR46390">
    <property type="entry name" value="MANNOSE-1-PHOSPHATE GUANYLYLTRANSFERASE"/>
    <property type="match status" value="1"/>
</dbReference>
<sequence>MIIPVILAGGTGTRLWPLSRKAYPKQFTELVGEESLFQATAQRLSGPEFEAPTILTNSDFRFIAAEQLDDIGVAPGSIMIEPTGRNTAPAILAAALAHEDTPDAVLLVAPSDHVVVNQHAFLAAIKAGEKSASEGKLVTFGIRPVRAETGYGYLGLAKPLEGFTPEPVELRSFIEKPQIDVAETMLASGRHLWNSGIFMFRVDAIIDAFEKLSPALLMPCRAAVAMAKEDLCFTRLGPDAWARCEDISIDYAVMEAAESLTVIPLDCGWSDLGSWKSVMTDSPSDRDGNVLSANTTALNCSDTQLRSVDTNIELVGIGLEGITAIATRDAVLVARTEDSEQVKEALQALKEKEAPQADEFDRCYRPWGYYETLSLSARFQVKRIMVKPGAALSLQSHVHRAEHWVVVKGSANVTVDESITLMTENQSVYIPLGAIHRLENPGKVDLHLIEVQTGSYLGEDDLIRYEDVYARIEEHVA</sequence>
<dbReference type="GO" id="GO:0016853">
    <property type="term" value="F:isomerase activity"/>
    <property type="evidence" value="ECO:0007669"/>
    <property type="project" value="UniProtKB-KW"/>
</dbReference>
<dbReference type="InterPro" id="IPR014710">
    <property type="entry name" value="RmlC-like_jellyroll"/>
</dbReference>
<evidence type="ECO:0000259" key="9">
    <source>
        <dbReference type="Pfam" id="PF00483"/>
    </source>
</evidence>
<dbReference type="CDD" id="cd02509">
    <property type="entry name" value="GDP-M1P_Guanylyltransferase"/>
    <property type="match status" value="1"/>
</dbReference>
<dbReference type="GO" id="GO:0009298">
    <property type="term" value="P:GDP-mannose biosynthetic process"/>
    <property type="evidence" value="ECO:0007669"/>
    <property type="project" value="TreeGrafter"/>
</dbReference>
<name>A0A8J7LQL9_9RHOB</name>
<dbReference type="Pfam" id="PF00483">
    <property type="entry name" value="NTP_transferase"/>
    <property type="match status" value="1"/>
</dbReference>
<comment type="similarity">
    <text evidence="1 8">Belongs to the mannose-6-phosphate isomerase type 2 family.</text>
</comment>
<proteinExistence type="inferred from homology"/>
<dbReference type="InterPro" id="IPR011051">
    <property type="entry name" value="RmlC_Cupin_sf"/>
</dbReference>
<dbReference type="AlphaFoldDB" id="A0A8J7LQL9"/>
<dbReference type="SUPFAM" id="SSF51182">
    <property type="entry name" value="RmlC-like cupins"/>
    <property type="match status" value="1"/>
</dbReference>
<dbReference type="GO" id="GO:0000271">
    <property type="term" value="P:polysaccharide biosynthetic process"/>
    <property type="evidence" value="ECO:0007669"/>
    <property type="project" value="InterPro"/>
</dbReference>
<feature type="domain" description="Mannose-6-phosphate isomerase type II C-terminal" evidence="10">
    <location>
        <begin position="359"/>
        <end position="467"/>
    </location>
</feature>
<dbReference type="InterPro" id="IPR005835">
    <property type="entry name" value="NTP_transferase_dom"/>
</dbReference>
<dbReference type="Gene3D" id="2.60.120.10">
    <property type="entry name" value="Jelly Rolls"/>
    <property type="match status" value="1"/>
</dbReference>
<evidence type="ECO:0000256" key="2">
    <source>
        <dbReference type="ARBA" id="ARBA00012387"/>
    </source>
</evidence>
<dbReference type="NCBIfam" id="TIGR01479">
    <property type="entry name" value="GMP_PMI"/>
    <property type="match status" value="1"/>
</dbReference>
<dbReference type="SUPFAM" id="SSF53448">
    <property type="entry name" value="Nucleotide-diphospho-sugar transferases"/>
    <property type="match status" value="1"/>
</dbReference>
<keyword evidence="4 11" id="KW-0548">Nucleotidyltransferase</keyword>
<dbReference type="EC" id="2.7.7.13" evidence="2"/>
<dbReference type="Pfam" id="PF01050">
    <property type="entry name" value="MannoseP_isomer"/>
    <property type="match status" value="1"/>
</dbReference>
<protein>
    <recommendedName>
        <fullName evidence="2">mannose-1-phosphate guanylyltransferase</fullName>
        <ecNumber evidence="2">2.7.7.13</ecNumber>
    </recommendedName>
</protein>
<evidence type="ECO:0000313" key="11">
    <source>
        <dbReference type="EMBL" id="MBI1494522.1"/>
    </source>
</evidence>
<evidence type="ECO:0000259" key="10">
    <source>
        <dbReference type="Pfam" id="PF01050"/>
    </source>
</evidence>
<dbReference type="FunFam" id="2.60.120.10:FF:000032">
    <property type="entry name" value="Mannose-1-phosphate guanylyltransferase/mannose-6-phosphate isomerase"/>
    <property type="match status" value="1"/>
</dbReference>
<reference evidence="11" key="1">
    <citation type="submission" date="2020-10" db="EMBL/GenBank/DDBJ databases">
        <title>Paenihalocynthiibacter styelae gen. nov., sp. nov., isolated from stalked sea squirt Styela clava.</title>
        <authorList>
            <person name="Kim Y.-O."/>
            <person name="Yoon J.-H."/>
        </authorList>
    </citation>
    <scope>NUCLEOTIDE SEQUENCE</scope>
    <source>
        <strain evidence="11">MYP1-1</strain>
    </source>
</reference>
<comment type="caution">
    <text evidence="11">The sequence shown here is derived from an EMBL/GenBank/DDBJ whole genome shotgun (WGS) entry which is preliminary data.</text>
</comment>
<dbReference type="Gene3D" id="3.90.550.10">
    <property type="entry name" value="Spore Coat Polysaccharide Biosynthesis Protein SpsA, Chain A"/>
    <property type="match status" value="1"/>
</dbReference>
<dbReference type="GO" id="GO:0005525">
    <property type="term" value="F:GTP binding"/>
    <property type="evidence" value="ECO:0007669"/>
    <property type="project" value="UniProtKB-KW"/>
</dbReference>
<evidence type="ECO:0000256" key="8">
    <source>
        <dbReference type="RuleBase" id="RU004190"/>
    </source>
</evidence>
<evidence type="ECO:0000256" key="1">
    <source>
        <dbReference type="ARBA" id="ARBA00006115"/>
    </source>
</evidence>
<evidence type="ECO:0000256" key="4">
    <source>
        <dbReference type="ARBA" id="ARBA00022695"/>
    </source>
</evidence>
<dbReference type="InterPro" id="IPR029044">
    <property type="entry name" value="Nucleotide-diphossugar_trans"/>
</dbReference>
<dbReference type="GO" id="GO:0004475">
    <property type="term" value="F:mannose-1-phosphate guanylyltransferase (GTP) activity"/>
    <property type="evidence" value="ECO:0007669"/>
    <property type="project" value="UniProtKB-EC"/>
</dbReference>
<dbReference type="Proteomes" id="UP000640583">
    <property type="component" value="Unassembled WGS sequence"/>
</dbReference>
<dbReference type="InterPro" id="IPR049577">
    <property type="entry name" value="GMPP_N"/>
</dbReference>
<evidence type="ECO:0000256" key="3">
    <source>
        <dbReference type="ARBA" id="ARBA00022679"/>
    </source>
</evidence>
<organism evidence="11 12">
    <name type="scientific">Halocynthiibacter styelae</name>
    <dbReference type="NCBI Taxonomy" id="2761955"/>
    <lineage>
        <taxon>Bacteria</taxon>
        <taxon>Pseudomonadati</taxon>
        <taxon>Pseudomonadota</taxon>
        <taxon>Alphaproteobacteria</taxon>
        <taxon>Rhodobacterales</taxon>
        <taxon>Paracoccaceae</taxon>
        <taxon>Halocynthiibacter</taxon>
    </lineage>
</organism>
<dbReference type="CDD" id="cd02213">
    <property type="entry name" value="cupin_PMI_typeII_C"/>
    <property type="match status" value="1"/>
</dbReference>
<feature type="domain" description="Nucleotidyl transferase" evidence="9">
    <location>
        <begin position="4"/>
        <end position="282"/>
    </location>
</feature>
<gene>
    <name evidence="11" type="ORF">H1D41_12815</name>
</gene>
<evidence type="ECO:0000256" key="7">
    <source>
        <dbReference type="ARBA" id="ARBA00047343"/>
    </source>
</evidence>
<dbReference type="PANTHER" id="PTHR46390:SF1">
    <property type="entry name" value="MANNOSE-1-PHOSPHATE GUANYLYLTRANSFERASE"/>
    <property type="match status" value="1"/>
</dbReference>
<comment type="catalytic activity">
    <reaction evidence="7">
        <text>alpha-D-mannose 1-phosphate + GTP + H(+) = GDP-alpha-D-mannose + diphosphate</text>
        <dbReference type="Rhea" id="RHEA:15229"/>
        <dbReference type="ChEBI" id="CHEBI:15378"/>
        <dbReference type="ChEBI" id="CHEBI:33019"/>
        <dbReference type="ChEBI" id="CHEBI:37565"/>
        <dbReference type="ChEBI" id="CHEBI:57527"/>
        <dbReference type="ChEBI" id="CHEBI:58409"/>
        <dbReference type="EC" id="2.7.7.13"/>
    </reaction>
</comment>
<evidence type="ECO:0000313" key="12">
    <source>
        <dbReference type="Proteomes" id="UP000640583"/>
    </source>
</evidence>
<dbReference type="InterPro" id="IPR001538">
    <property type="entry name" value="Man6P_isomerase-2_C"/>
</dbReference>
<evidence type="ECO:0000256" key="5">
    <source>
        <dbReference type="ARBA" id="ARBA00022741"/>
    </source>
</evidence>
<dbReference type="InterPro" id="IPR051161">
    <property type="entry name" value="Mannose-6P_isomerase_type2"/>
</dbReference>
<dbReference type="RefSeq" id="WP_228849281.1">
    <property type="nucleotide sequence ID" value="NZ_JADCKQ010000009.1"/>
</dbReference>
<keyword evidence="3 11" id="KW-0808">Transferase</keyword>
<keyword evidence="12" id="KW-1185">Reference proteome</keyword>
<dbReference type="EMBL" id="JADCKQ010000009">
    <property type="protein sequence ID" value="MBI1494522.1"/>
    <property type="molecule type" value="Genomic_DNA"/>
</dbReference>
<keyword evidence="6" id="KW-0342">GTP-binding</keyword>
<accession>A0A8J7LQL9</accession>
<dbReference type="InterPro" id="IPR006375">
    <property type="entry name" value="Man1P_GuaTrfase/Man6P_Isoase"/>
</dbReference>
<keyword evidence="5" id="KW-0547">Nucleotide-binding</keyword>
<keyword evidence="11" id="KW-0413">Isomerase</keyword>
<evidence type="ECO:0000256" key="6">
    <source>
        <dbReference type="ARBA" id="ARBA00023134"/>
    </source>
</evidence>